<gene>
    <name evidence="1" type="ORF">P154DRAFT_319999</name>
</gene>
<organism evidence="1 2">
    <name type="scientific">Amniculicola lignicola CBS 123094</name>
    <dbReference type="NCBI Taxonomy" id="1392246"/>
    <lineage>
        <taxon>Eukaryota</taxon>
        <taxon>Fungi</taxon>
        <taxon>Dikarya</taxon>
        <taxon>Ascomycota</taxon>
        <taxon>Pezizomycotina</taxon>
        <taxon>Dothideomycetes</taxon>
        <taxon>Pleosporomycetidae</taxon>
        <taxon>Pleosporales</taxon>
        <taxon>Amniculicolaceae</taxon>
        <taxon>Amniculicola</taxon>
    </lineage>
</organism>
<evidence type="ECO:0000313" key="2">
    <source>
        <dbReference type="Proteomes" id="UP000799779"/>
    </source>
</evidence>
<sequence length="123" mass="13513">MEWGSLAAQISGRRRLPWKAVASSFLDTLTAPLTLIGASPHVSSAESMLVTRSSPRSIHSGKSLTHGLGSVYTARPDTVTAHLLLRGSRSAWWCTHWEPRYYDICDVVPISTPSCMSCSDRRL</sequence>
<keyword evidence="2" id="KW-1185">Reference proteome</keyword>
<proteinExistence type="predicted"/>
<dbReference type="EMBL" id="ML977625">
    <property type="protein sequence ID" value="KAF1996449.1"/>
    <property type="molecule type" value="Genomic_DNA"/>
</dbReference>
<dbReference type="AlphaFoldDB" id="A0A6A5W6M0"/>
<dbReference type="Proteomes" id="UP000799779">
    <property type="component" value="Unassembled WGS sequence"/>
</dbReference>
<reference evidence="1" key="1">
    <citation type="journal article" date="2020" name="Stud. Mycol.">
        <title>101 Dothideomycetes genomes: a test case for predicting lifestyles and emergence of pathogens.</title>
        <authorList>
            <person name="Haridas S."/>
            <person name="Albert R."/>
            <person name="Binder M."/>
            <person name="Bloem J."/>
            <person name="Labutti K."/>
            <person name="Salamov A."/>
            <person name="Andreopoulos B."/>
            <person name="Baker S."/>
            <person name="Barry K."/>
            <person name="Bills G."/>
            <person name="Bluhm B."/>
            <person name="Cannon C."/>
            <person name="Castanera R."/>
            <person name="Culley D."/>
            <person name="Daum C."/>
            <person name="Ezra D."/>
            <person name="Gonzalez J."/>
            <person name="Henrissat B."/>
            <person name="Kuo A."/>
            <person name="Liang C."/>
            <person name="Lipzen A."/>
            <person name="Lutzoni F."/>
            <person name="Magnuson J."/>
            <person name="Mondo S."/>
            <person name="Nolan M."/>
            <person name="Ohm R."/>
            <person name="Pangilinan J."/>
            <person name="Park H.-J."/>
            <person name="Ramirez L."/>
            <person name="Alfaro M."/>
            <person name="Sun H."/>
            <person name="Tritt A."/>
            <person name="Yoshinaga Y."/>
            <person name="Zwiers L.-H."/>
            <person name="Turgeon B."/>
            <person name="Goodwin S."/>
            <person name="Spatafora J."/>
            <person name="Crous P."/>
            <person name="Grigoriev I."/>
        </authorList>
    </citation>
    <scope>NUCLEOTIDE SEQUENCE</scope>
    <source>
        <strain evidence="1">CBS 123094</strain>
    </source>
</reference>
<accession>A0A6A5W6M0</accession>
<protein>
    <submittedName>
        <fullName evidence="1">Uncharacterized protein</fullName>
    </submittedName>
</protein>
<evidence type="ECO:0000313" key="1">
    <source>
        <dbReference type="EMBL" id="KAF1996449.1"/>
    </source>
</evidence>
<name>A0A6A5W6M0_9PLEO</name>